<dbReference type="HOGENOM" id="CLU_1292655_0_0_0"/>
<evidence type="ECO:0000313" key="2">
    <source>
        <dbReference type="EMBL" id="AFZ65644.1"/>
    </source>
</evidence>
<reference evidence="3" key="1">
    <citation type="submission" date="2012-03" db="EMBL/GenBank/DDBJ databases">
        <title>Complete sequence of chromosome of Deinococcus peraridilitoris DSM 19664.</title>
        <authorList>
            <person name="Lucas S."/>
            <person name="Copeland A."/>
            <person name="Lapidus A."/>
            <person name="Glavina del Rio T."/>
            <person name="Dalin E."/>
            <person name="Tice H."/>
            <person name="Bruce D."/>
            <person name="Goodwin L."/>
            <person name="Pitluck S."/>
            <person name="Peters L."/>
            <person name="Mikhailova N."/>
            <person name="Lu M."/>
            <person name="Kyrpides N."/>
            <person name="Mavromatis K."/>
            <person name="Ivanova N."/>
            <person name="Brettin T."/>
            <person name="Detter J.C."/>
            <person name="Han C."/>
            <person name="Larimer F."/>
            <person name="Land M."/>
            <person name="Hauser L."/>
            <person name="Markowitz V."/>
            <person name="Cheng J.-F."/>
            <person name="Hugenholtz P."/>
            <person name="Woyke T."/>
            <person name="Wu D."/>
            <person name="Pukall R."/>
            <person name="Steenblock K."/>
            <person name="Brambilla E."/>
            <person name="Klenk H.-P."/>
            <person name="Eisen J.A."/>
        </authorList>
    </citation>
    <scope>NUCLEOTIDE SEQUENCE [LARGE SCALE GENOMIC DNA]</scope>
    <source>
        <strain evidence="3">DSM 19664 / LMG 22246 / CIP 109416 / KR-200</strain>
    </source>
</reference>
<keyword evidence="1" id="KW-1133">Transmembrane helix</keyword>
<dbReference type="AlphaFoldDB" id="K9ZWU8"/>
<dbReference type="KEGG" id="dpd:Deipe_0035"/>
<dbReference type="Proteomes" id="UP000010467">
    <property type="component" value="Chromosome"/>
</dbReference>
<feature type="transmembrane region" description="Helical" evidence="1">
    <location>
        <begin position="73"/>
        <end position="94"/>
    </location>
</feature>
<dbReference type="OrthoDB" id="72184at2"/>
<accession>K9ZWU8</accession>
<keyword evidence="1" id="KW-0472">Membrane</keyword>
<sequence length="213" mass="23992">MTMLPRAYREGGLLVWRHLLTLVWLNLIWLVLSWTLILAGPVTLAVYALIATSMRQDRDPELRALPVLLRRNLLPGVLWLLTVVLFVFLLYTNVTFWPGVLGPFGGVLVVLLSAYLIWLFVALQPYLLEALSVTRLPFLAAWRAAFLGLARDPVAAHLYVLIPIAVIILSVLFRTFAMSILVSVALTFAAVQVKPFEEQTEPPDEWPDEPPRP</sequence>
<evidence type="ECO:0000256" key="1">
    <source>
        <dbReference type="SAM" id="Phobius"/>
    </source>
</evidence>
<organism evidence="2 3">
    <name type="scientific">Deinococcus peraridilitoris (strain DSM 19664 / LMG 22246 / CIP 109416 / KR-200)</name>
    <dbReference type="NCBI Taxonomy" id="937777"/>
    <lineage>
        <taxon>Bacteria</taxon>
        <taxon>Thermotogati</taxon>
        <taxon>Deinococcota</taxon>
        <taxon>Deinococci</taxon>
        <taxon>Deinococcales</taxon>
        <taxon>Deinococcaceae</taxon>
        <taxon>Deinococcus</taxon>
    </lineage>
</organism>
<feature type="transmembrane region" description="Helical" evidence="1">
    <location>
        <begin position="100"/>
        <end position="121"/>
    </location>
</feature>
<proteinExistence type="predicted"/>
<gene>
    <name evidence="2" type="ordered locus">Deipe_0035</name>
</gene>
<dbReference type="PATRIC" id="fig|937777.3.peg.39"/>
<protein>
    <submittedName>
        <fullName evidence="2">Uncharacterized protein</fullName>
    </submittedName>
</protein>
<feature type="transmembrane region" description="Helical" evidence="1">
    <location>
        <begin position="27"/>
        <end position="52"/>
    </location>
</feature>
<keyword evidence="1" id="KW-0812">Transmembrane</keyword>
<dbReference type="RefSeq" id="WP_015233955.1">
    <property type="nucleotide sequence ID" value="NC_019793.1"/>
</dbReference>
<keyword evidence="3" id="KW-1185">Reference proteome</keyword>
<dbReference type="STRING" id="937777.Deipe_0035"/>
<dbReference type="EMBL" id="CP003382">
    <property type="protein sequence ID" value="AFZ65644.1"/>
    <property type="molecule type" value="Genomic_DNA"/>
</dbReference>
<evidence type="ECO:0000313" key="3">
    <source>
        <dbReference type="Proteomes" id="UP000010467"/>
    </source>
</evidence>
<feature type="transmembrane region" description="Helical" evidence="1">
    <location>
        <begin position="156"/>
        <end position="189"/>
    </location>
</feature>
<name>K9ZWU8_DEIPD</name>